<dbReference type="AlphaFoldDB" id="A0A9P3PTF7"/>
<proteinExistence type="predicted"/>
<organism evidence="2 3">
    <name type="scientific">Lyophyllum shimeji</name>
    <name type="common">Hon-shimeji</name>
    <name type="synonym">Tricholoma shimeji</name>
    <dbReference type="NCBI Taxonomy" id="47721"/>
    <lineage>
        <taxon>Eukaryota</taxon>
        <taxon>Fungi</taxon>
        <taxon>Dikarya</taxon>
        <taxon>Basidiomycota</taxon>
        <taxon>Agaricomycotina</taxon>
        <taxon>Agaricomycetes</taxon>
        <taxon>Agaricomycetidae</taxon>
        <taxon>Agaricales</taxon>
        <taxon>Tricholomatineae</taxon>
        <taxon>Lyophyllaceae</taxon>
        <taxon>Lyophyllum</taxon>
    </lineage>
</organism>
<evidence type="ECO:0000313" key="3">
    <source>
        <dbReference type="Proteomes" id="UP001063166"/>
    </source>
</evidence>
<name>A0A9P3PTF7_LYOSH</name>
<sequence>MKSRIPQPKPISIHEDPKPPVPMAEASDVHATLLALGAPPISLDDFKRLYKGPFADVLLFMSEHVKGRKGVARDRHLIQRIREARDRPHLRRPDDVQSPVDRATAAMAAARRAEEVLRTQLGERQAALAQSQSKILELKETLADKRQVALLLRVLEERERVRVRRFQEMTKIMDNLR</sequence>
<reference evidence="2" key="1">
    <citation type="submission" date="2022-07" db="EMBL/GenBank/DDBJ databases">
        <title>The genome of Lyophyllum shimeji provides insight into the initial evolution of ectomycorrhizal fungal genome.</title>
        <authorList>
            <person name="Kobayashi Y."/>
            <person name="Shibata T."/>
            <person name="Hirakawa H."/>
            <person name="Shigenobu S."/>
            <person name="Nishiyama T."/>
            <person name="Yamada A."/>
            <person name="Hasebe M."/>
            <person name="Kawaguchi M."/>
        </authorList>
    </citation>
    <scope>NUCLEOTIDE SEQUENCE</scope>
    <source>
        <strain evidence="2">AT787</strain>
    </source>
</reference>
<dbReference type="EMBL" id="BRPK01000009">
    <property type="protein sequence ID" value="GLB41027.1"/>
    <property type="molecule type" value="Genomic_DNA"/>
</dbReference>
<accession>A0A9P3PTF7</accession>
<protein>
    <submittedName>
        <fullName evidence="2">Uncharacterized protein</fullName>
    </submittedName>
</protein>
<dbReference type="OrthoDB" id="3256901at2759"/>
<feature type="region of interest" description="Disordered" evidence="1">
    <location>
        <begin position="1"/>
        <end position="24"/>
    </location>
</feature>
<gene>
    <name evidence="2" type="ORF">LshimejAT787_0902420</name>
</gene>
<evidence type="ECO:0000313" key="2">
    <source>
        <dbReference type="EMBL" id="GLB41027.1"/>
    </source>
</evidence>
<comment type="caution">
    <text evidence="2">The sequence shown here is derived from an EMBL/GenBank/DDBJ whole genome shotgun (WGS) entry which is preliminary data.</text>
</comment>
<keyword evidence="3" id="KW-1185">Reference proteome</keyword>
<dbReference type="Proteomes" id="UP001063166">
    <property type="component" value="Unassembled WGS sequence"/>
</dbReference>
<evidence type="ECO:0000256" key="1">
    <source>
        <dbReference type="SAM" id="MobiDB-lite"/>
    </source>
</evidence>